<reference evidence="9 10" key="1">
    <citation type="journal article" date="2009" name="Genome Res.">
        <title>Comparative genomics of the fungal pathogens Candida dubliniensis and Candida albicans.</title>
        <authorList>
            <person name="Jackson A.P."/>
            <person name="Gamble J.A."/>
            <person name="Yeomans T."/>
            <person name="Moran G.P."/>
            <person name="Saunders D."/>
            <person name="Harris D."/>
            <person name="Aslett M."/>
            <person name="Barrell J.F."/>
            <person name="Butler G."/>
            <person name="Citiulo F."/>
            <person name="Coleman D.C."/>
            <person name="de Groot P.W.J."/>
            <person name="Goodwin T.J."/>
            <person name="Quail M.A."/>
            <person name="McQuillan J."/>
            <person name="Munro C.A."/>
            <person name="Pain A."/>
            <person name="Poulter R.T."/>
            <person name="Rajandream M.A."/>
            <person name="Renauld H."/>
            <person name="Spiering M.J."/>
            <person name="Tivey A."/>
            <person name="Gow N.A.R."/>
            <person name="Barrell B."/>
            <person name="Sullivan D.J."/>
            <person name="Berriman M."/>
        </authorList>
    </citation>
    <scope>NUCLEOTIDE SEQUENCE [LARGE SCALE GENOMIC DNA]</scope>
    <source>
        <strain evidence="10">CD36 / ATCC MYA-646 / CBS 7987 / NCPF 3949 / NRRL Y-17841</strain>
    </source>
</reference>
<dbReference type="SMART" id="SM00679">
    <property type="entry name" value="CTNS"/>
    <property type="match status" value="2"/>
</dbReference>
<evidence type="ECO:0000313" key="9">
    <source>
        <dbReference type="EMBL" id="CAX42881.1"/>
    </source>
</evidence>
<dbReference type="Pfam" id="PF04193">
    <property type="entry name" value="PQ-loop"/>
    <property type="match status" value="2"/>
</dbReference>
<dbReference type="GeneID" id="8047290"/>
<evidence type="ECO:0000256" key="7">
    <source>
        <dbReference type="SAM" id="Phobius"/>
    </source>
</evidence>
<dbReference type="Proteomes" id="UP000002605">
    <property type="component" value="Chromosome 3"/>
</dbReference>
<evidence type="ECO:0000256" key="4">
    <source>
        <dbReference type="ARBA" id="ARBA00023136"/>
    </source>
</evidence>
<comment type="similarity">
    <text evidence="5">Belongs to the laat-1 family.</text>
</comment>
<dbReference type="GO" id="GO:0034488">
    <property type="term" value="P:basic amino acid transmembrane export from vacuole"/>
    <property type="evidence" value="ECO:0007669"/>
    <property type="project" value="TreeGrafter"/>
</dbReference>
<keyword evidence="4 7" id="KW-0472">Membrane</keyword>
<feature type="transmembrane region" description="Helical" evidence="7">
    <location>
        <begin position="6"/>
        <end position="23"/>
    </location>
</feature>
<dbReference type="GO" id="GO:0015174">
    <property type="term" value="F:basic amino acid transmembrane transporter activity"/>
    <property type="evidence" value="ECO:0007669"/>
    <property type="project" value="TreeGrafter"/>
</dbReference>
<dbReference type="RefSeq" id="XP_002419290.1">
    <property type="nucleotide sequence ID" value="XM_002419245.1"/>
</dbReference>
<accession>B9WDX3</accession>
<evidence type="ECO:0000256" key="3">
    <source>
        <dbReference type="ARBA" id="ARBA00022989"/>
    </source>
</evidence>
<keyword evidence="10" id="KW-1185">Reference proteome</keyword>
<dbReference type="InterPro" id="IPR006603">
    <property type="entry name" value="PQ-loop_rpt"/>
</dbReference>
<sequence length="334" mass="37690">MPCSISFISTTFSTTSCISWMFAQLPQILENYRNKSAEGISPSFLILWFMGDFLSFTSCLINIDIVLDFQLYLSVFFLCNDVTLCFQYYYYNSVYPRLQQQQQQQSSSSYVSLNTERSDYSKLTMTNNEDRDISIYQAQDIQQIKHANSNQSTSEDCINSTPSSYNSINDNGNGNIIKKSIVGAILNTSHAAALPITTETFCKRDTDGNSTSSVGLYLAWGCTLVYCLSRCPQLYKNYKRKSVNGISPLLFASALMGNLTYTLSILTSCEFAFGSNRQGFILKELPYILGSAGTIVFDIAYFYQKYLYRNNGGNTTAMTLESWSDIETRRTNDN</sequence>
<dbReference type="PANTHER" id="PTHR16201:SF34">
    <property type="entry name" value="LYSOSOMAL AMINO ACID TRANSPORTER 1"/>
    <property type="match status" value="1"/>
</dbReference>
<feature type="transmembrane region" description="Helical" evidence="7">
    <location>
        <begin position="285"/>
        <end position="303"/>
    </location>
</feature>
<name>B9WDX3_CANDC</name>
<evidence type="ECO:0000256" key="6">
    <source>
        <dbReference type="ARBA" id="ARBA00050768"/>
    </source>
</evidence>
<keyword evidence="2 7" id="KW-0812">Transmembrane</keyword>
<dbReference type="FunFam" id="1.20.1280.290:FF:000038">
    <property type="entry name" value="PQ loop repeat containing 2"/>
    <property type="match status" value="1"/>
</dbReference>
<dbReference type="FunFam" id="1.20.1280.290:FF:000009">
    <property type="entry name" value="PQ loop repeat family protein"/>
    <property type="match status" value="1"/>
</dbReference>
<dbReference type="PANTHER" id="PTHR16201">
    <property type="entry name" value="SEVEN TRANSMEMBRANE PROTEIN 1-RELATED"/>
    <property type="match status" value="1"/>
</dbReference>
<dbReference type="InterPro" id="IPR051415">
    <property type="entry name" value="LAAT-1"/>
</dbReference>
<dbReference type="AlphaFoldDB" id="B9WDX3"/>
<comment type="catalytic activity">
    <reaction evidence="6">
        <text>L-histidine(out) + L-arginine(in) = L-histidine(in) + L-arginine(out)</text>
        <dbReference type="Rhea" id="RHEA:71063"/>
        <dbReference type="ChEBI" id="CHEBI:32682"/>
        <dbReference type="ChEBI" id="CHEBI:57595"/>
    </reaction>
</comment>
<comment type="subcellular location">
    <subcellularLocation>
        <location evidence="1">Membrane</location>
        <topology evidence="1">Multi-pass membrane protein</topology>
    </subcellularLocation>
</comment>
<dbReference type="Gene3D" id="1.20.1280.290">
    <property type="match status" value="2"/>
</dbReference>
<feature type="transmembrane region" description="Helical" evidence="7">
    <location>
        <begin position="69"/>
        <end position="91"/>
    </location>
</feature>
<evidence type="ECO:0000313" key="8">
    <source>
        <dbReference type="CGD" id="CAL0000170396"/>
    </source>
</evidence>
<evidence type="ECO:0000256" key="1">
    <source>
        <dbReference type="ARBA" id="ARBA00004141"/>
    </source>
</evidence>
<protein>
    <submittedName>
        <fullName evidence="9">Vacuolar integral membrane protein ydr352w homologue, putative</fullName>
    </submittedName>
</protein>
<dbReference type="OrthoDB" id="8048523at2759"/>
<feature type="transmembrane region" description="Helical" evidence="7">
    <location>
        <begin position="249"/>
        <end position="273"/>
    </location>
</feature>
<dbReference type="KEGG" id="cdu:CD36_83690"/>
<feature type="transmembrane region" description="Helical" evidence="7">
    <location>
        <begin position="44"/>
        <end position="63"/>
    </location>
</feature>
<dbReference type="HOGENOM" id="CLU_019699_3_1_1"/>
<dbReference type="CGD" id="CAL0000170396">
    <property type="gene designation" value="Cd36_83690"/>
</dbReference>
<evidence type="ECO:0000256" key="5">
    <source>
        <dbReference type="ARBA" id="ARBA00038039"/>
    </source>
</evidence>
<gene>
    <name evidence="8" type="ordered locus">Cd36_83690</name>
    <name evidence="9" type="ORF">CD36_83690</name>
</gene>
<dbReference type="VEuPathDB" id="FungiDB:CD36_83690"/>
<dbReference type="EMBL" id="FM992690">
    <property type="protein sequence ID" value="CAX42881.1"/>
    <property type="molecule type" value="Genomic_DNA"/>
</dbReference>
<evidence type="ECO:0000256" key="2">
    <source>
        <dbReference type="ARBA" id="ARBA00022692"/>
    </source>
</evidence>
<keyword evidence="3 7" id="KW-1133">Transmembrane helix</keyword>
<dbReference type="GO" id="GO:0000329">
    <property type="term" value="C:fungal-type vacuole membrane"/>
    <property type="evidence" value="ECO:0007669"/>
    <property type="project" value="TreeGrafter"/>
</dbReference>
<evidence type="ECO:0000313" key="10">
    <source>
        <dbReference type="Proteomes" id="UP000002605"/>
    </source>
</evidence>
<proteinExistence type="inferred from homology"/>
<dbReference type="eggNOG" id="KOG2913">
    <property type="taxonomic scope" value="Eukaryota"/>
</dbReference>
<organism evidence="9 10">
    <name type="scientific">Candida dubliniensis (strain CD36 / ATCC MYA-646 / CBS 7987 / NCPF 3949 / NRRL Y-17841)</name>
    <name type="common">Yeast</name>
    <dbReference type="NCBI Taxonomy" id="573826"/>
    <lineage>
        <taxon>Eukaryota</taxon>
        <taxon>Fungi</taxon>
        <taxon>Dikarya</taxon>
        <taxon>Ascomycota</taxon>
        <taxon>Saccharomycotina</taxon>
        <taxon>Pichiomycetes</taxon>
        <taxon>Debaryomycetaceae</taxon>
        <taxon>Candida/Lodderomyces clade</taxon>
        <taxon>Candida</taxon>
    </lineage>
</organism>